<evidence type="ECO:0000313" key="5">
    <source>
        <dbReference type="EMBL" id="KAB1220558.1"/>
    </source>
</evidence>
<keyword evidence="2 3" id="KW-0808">Transferase</keyword>
<dbReference type="AlphaFoldDB" id="A0A6A1WA29"/>
<dbReference type="EMBL" id="RXIC02000021">
    <property type="protein sequence ID" value="KAB1220558.1"/>
    <property type="molecule type" value="Genomic_DNA"/>
</dbReference>
<evidence type="ECO:0000256" key="1">
    <source>
        <dbReference type="ARBA" id="ARBA00009995"/>
    </source>
</evidence>
<name>A0A6A1WA29_9ROSI</name>
<organism evidence="5 6">
    <name type="scientific">Morella rubra</name>
    <name type="common">Chinese bayberry</name>
    <dbReference type="NCBI Taxonomy" id="262757"/>
    <lineage>
        <taxon>Eukaryota</taxon>
        <taxon>Viridiplantae</taxon>
        <taxon>Streptophyta</taxon>
        <taxon>Embryophyta</taxon>
        <taxon>Tracheophyta</taxon>
        <taxon>Spermatophyta</taxon>
        <taxon>Magnoliopsida</taxon>
        <taxon>eudicotyledons</taxon>
        <taxon>Gunneridae</taxon>
        <taxon>Pentapetalae</taxon>
        <taxon>rosids</taxon>
        <taxon>fabids</taxon>
        <taxon>Fagales</taxon>
        <taxon>Myricaceae</taxon>
        <taxon>Morella</taxon>
    </lineage>
</organism>
<dbReference type="Proteomes" id="UP000516437">
    <property type="component" value="Chromosome 3"/>
</dbReference>
<dbReference type="PROSITE" id="PS00375">
    <property type="entry name" value="UDPGT"/>
    <property type="match status" value="1"/>
</dbReference>
<comment type="caution">
    <text evidence="5">The sequence shown here is derived from an EMBL/GenBank/DDBJ whole genome shotgun (WGS) entry which is preliminary data.</text>
</comment>
<dbReference type="Gene3D" id="3.40.50.2000">
    <property type="entry name" value="Glycogen Phosphorylase B"/>
    <property type="match status" value="2"/>
</dbReference>
<dbReference type="PANTHER" id="PTHR11926">
    <property type="entry name" value="GLUCOSYL/GLUCURONOSYL TRANSFERASES"/>
    <property type="match status" value="1"/>
</dbReference>
<evidence type="ECO:0000256" key="3">
    <source>
        <dbReference type="RuleBase" id="RU003718"/>
    </source>
</evidence>
<dbReference type="EC" id="2.4.1.-" evidence="4"/>
<accession>A0A6A1WA29</accession>
<dbReference type="CDD" id="cd03784">
    <property type="entry name" value="GT1_Gtf-like"/>
    <property type="match status" value="1"/>
</dbReference>
<reference evidence="5 6" key="1">
    <citation type="journal article" date="2019" name="Plant Biotechnol. J.">
        <title>The red bayberry genome and genetic basis of sex determination.</title>
        <authorList>
            <person name="Jia H.M."/>
            <person name="Jia H.J."/>
            <person name="Cai Q.L."/>
            <person name="Wang Y."/>
            <person name="Zhao H.B."/>
            <person name="Yang W.F."/>
            <person name="Wang G.Y."/>
            <person name="Li Y.H."/>
            <person name="Zhan D.L."/>
            <person name="Shen Y.T."/>
            <person name="Niu Q.F."/>
            <person name="Chang L."/>
            <person name="Qiu J."/>
            <person name="Zhao L."/>
            <person name="Xie H.B."/>
            <person name="Fu W.Y."/>
            <person name="Jin J."/>
            <person name="Li X.W."/>
            <person name="Jiao Y."/>
            <person name="Zhou C.C."/>
            <person name="Tu T."/>
            <person name="Chai C.Y."/>
            <person name="Gao J.L."/>
            <person name="Fan L.J."/>
            <person name="van de Weg E."/>
            <person name="Wang J.Y."/>
            <person name="Gao Z.S."/>
        </authorList>
    </citation>
    <scope>NUCLEOTIDE SEQUENCE [LARGE SCALE GENOMIC DNA]</scope>
    <source>
        <tissue evidence="5">Leaves</tissue>
    </source>
</reference>
<dbReference type="PANTHER" id="PTHR11926:SF1516">
    <property type="entry name" value="GLYCOSYLTRANSFERASE"/>
    <property type="match status" value="1"/>
</dbReference>
<dbReference type="GO" id="GO:0080044">
    <property type="term" value="F:quercetin 7-O-glucosyltransferase activity"/>
    <property type="evidence" value="ECO:0007669"/>
    <property type="project" value="TreeGrafter"/>
</dbReference>
<gene>
    <name evidence="5" type="ORF">CJ030_MR3G015811</name>
</gene>
<evidence type="ECO:0000256" key="4">
    <source>
        <dbReference type="RuleBase" id="RU362057"/>
    </source>
</evidence>
<dbReference type="SUPFAM" id="SSF53756">
    <property type="entry name" value="UDP-Glycosyltransferase/glycogen phosphorylase"/>
    <property type="match status" value="1"/>
</dbReference>
<proteinExistence type="inferred from homology"/>
<dbReference type="InterPro" id="IPR035595">
    <property type="entry name" value="UDP_glycos_trans_CS"/>
</dbReference>
<keyword evidence="6" id="KW-1185">Reference proteome</keyword>
<keyword evidence="3" id="KW-0328">Glycosyltransferase</keyword>
<dbReference type="InterPro" id="IPR002213">
    <property type="entry name" value="UDP_glucos_trans"/>
</dbReference>
<evidence type="ECO:0000256" key="2">
    <source>
        <dbReference type="ARBA" id="ARBA00022679"/>
    </source>
</evidence>
<evidence type="ECO:0000313" key="6">
    <source>
        <dbReference type="Proteomes" id="UP000516437"/>
    </source>
</evidence>
<protein>
    <recommendedName>
        <fullName evidence="4">Glycosyltransferase</fullName>
        <ecNumber evidence="4">2.4.1.-</ecNumber>
    </recommendedName>
</protein>
<dbReference type="Pfam" id="PF00201">
    <property type="entry name" value="UDPGT"/>
    <property type="match status" value="1"/>
</dbReference>
<comment type="similarity">
    <text evidence="1 3">Belongs to the UDP-glycosyltransferase family.</text>
</comment>
<sequence length="421" mass="46171">MGSETVVADAPHAVCIPFPAQSHIMAMLKFAKILHRKGFHITFVNTEFNHQRLLNVGGPNSLDGLPGFRFETIPDGLPPSYSTNAAADIESLCVSVLKNFLAPFSALLAKLNTPTSGNLPVTCIISDFIMPFGVTAAQELRIPVVTFFAISACSAMGCMQFASLRDKGFTPLKDSSYFTNGYLDTVIDWIPGMRDIRLRELPSFIQTTDPNDILFNFIIEGVEGASKASGIVIQTFDALEREVLDALSPMFPHLYAIGPLQLPLNQSLDDPLKSIGCGLWKEDTECLHWLNSKAPNSVVYVNFGSLVVMTAEQLVNFGYGLANSNYPFLWIIRPDLVEGESAVLPSEFLEETKDRGLIASWCPQEEVLNHPAVGGFLTHCGWNSIIESVSAGVPMLCWPSFGDQANKLQVCLQRMGHWHGD</sequence>
<dbReference type="FunFam" id="3.40.50.2000:FF:000055">
    <property type="entry name" value="Glycosyltransferase"/>
    <property type="match status" value="1"/>
</dbReference>
<dbReference type="OrthoDB" id="5835829at2759"/>
<dbReference type="GO" id="GO:0080043">
    <property type="term" value="F:quercetin 3-O-glucosyltransferase activity"/>
    <property type="evidence" value="ECO:0007669"/>
    <property type="project" value="TreeGrafter"/>
</dbReference>
<dbReference type="FunFam" id="3.40.50.2000:FF:000056">
    <property type="entry name" value="Glycosyltransferase"/>
    <property type="match status" value="1"/>
</dbReference>